<name>A0A3S2Q458_ORYJA</name>
<proteinExistence type="predicted"/>
<organism evidence="2 3">
    <name type="scientific">Oryzias javanicus</name>
    <name type="common">Javanese ricefish</name>
    <name type="synonym">Aplocheilus javanicus</name>
    <dbReference type="NCBI Taxonomy" id="123683"/>
    <lineage>
        <taxon>Eukaryota</taxon>
        <taxon>Metazoa</taxon>
        <taxon>Chordata</taxon>
        <taxon>Craniata</taxon>
        <taxon>Vertebrata</taxon>
        <taxon>Euteleostomi</taxon>
        <taxon>Actinopterygii</taxon>
        <taxon>Neopterygii</taxon>
        <taxon>Teleostei</taxon>
        <taxon>Neoteleostei</taxon>
        <taxon>Acanthomorphata</taxon>
        <taxon>Ovalentaria</taxon>
        <taxon>Atherinomorphae</taxon>
        <taxon>Beloniformes</taxon>
        <taxon>Adrianichthyidae</taxon>
        <taxon>Oryziinae</taxon>
        <taxon>Oryzias</taxon>
    </lineage>
</organism>
<accession>A0A3S2Q458</accession>
<keyword evidence="3" id="KW-1185">Reference proteome</keyword>
<evidence type="ECO:0000313" key="2">
    <source>
        <dbReference type="EMBL" id="RVE69536.1"/>
    </source>
</evidence>
<evidence type="ECO:0008006" key="4">
    <source>
        <dbReference type="Google" id="ProtNLM"/>
    </source>
</evidence>
<dbReference type="PANTHER" id="PTHR34927">
    <property type="entry name" value="IQ DOMAIN-CONTAINING PROTEIN K"/>
    <property type="match status" value="1"/>
</dbReference>
<dbReference type="PANTHER" id="PTHR34927:SF1">
    <property type="entry name" value="IQ DOMAIN-CONTAINING PROTEIN K"/>
    <property type="match status" value="1"/>
</dbReference>
<feature type="compositionally biased region" description="Basic and acidic residues" evidence="1">
    <location>
        <begin position="12"/>
        <end position="25"/>
    </location>
</feature>
<dbReference type="InterPro" id="IPR043408">
    <property type="entry name" value="IQCK"/>
</dbReference>
<protein>
    <recommendedName>
        <fullName evidence="4">IQ domain-containing protein K</fullName>
    </recommendedName>
</protein>
<feature type="compositionally biased region" description="Polar residues" evidence="1">
    <location>
        <begin position="235"/>
        <end position="256"/>
    </location>
</feature>
<gene>
    <name evidence="2" type="ORF">OJAV_G00078650</name>
</gene>
<dbReference type="OrthoDB" id="2155538at2759"/>
<dbReference type="AlphaFoldDB" id="A0A3S2Q458"/>
<sequence>MGKKTGVKKSILQKECKDSGAEQRRPSSVQLADSTSVSILHSISLPSLTYSFTNAKNNNDQEAVFGKTLLPSEADQTLLSHPVLAVLETTVFPVLLPGLEALLKEAQKHGCYRWKFTSFLPCDFLTEWLYNHNPCRRGQVPVKFHDIPFVKDWLSIHPRPPIPLFLQLSKAQAALLIQAFWRGYKIRARPDVQELRRWQRELKERRDIAKIVKQFWAQQEGRVGLATSDFPESPVPSNSDVSIQVVSPTPQSSEAHTPTCHLTPEAEIKHPFLDHEAASGSS</sequence>
<dbReference type="EMBL" id="CM012444">
    <property type="protein sequence ID" value="RVE69536.1"/>
    <property type="molecule type" value="Genomic_DNA"/>
</dbReference>
<dbReference type="OMA" id="YKIRAQP"/>
<reference evidence="2 3" key="1">
    <citation type="submission" date="2018-11" db="EMBL/GenBank/DDBJ databases">
        <authorList>
            <person name="Lopez-Roques C."/>
            <person name="Donnadieu C."/>
            <person name="Bouchez O."/>
            <person name="Klopp C."/>
            <person name="Cabau C."/>
            <person name="Zahm M."/>
        </authorList>
    </citation>
    <scope>NUCLEOTIDE SEQUENCE [LARGE SCALE GENOMIC DNA]</scope>
    <source>
        <strain evidence="2">RS831</strain>
        <tissue evidence="2">Whole body</tissue>
    </source>
</reference>
<feature type="region of interest" description="Disordered" evidence="1">
    <location>
        <begin position="1"/>
        <end position="27"/>
    </location>
</feature>
<evidence type="ECO:0000313" key="3">
    <source>
        <dbReference type="Proteomes" id="UP000283210"/>
    </source>
</evidence>
<feature type="region of interest" description="Disordered" evidence="1">
    <location>
        <begin position="227"/>
        <end position="267"/>
    </location>
</feature>
<dbReference type="CDD" id="cd23767">
    <property type="entry name" value="IQCD"/>
    <property type="match status" value="1"/>
</dbReference>
<reference evidence="2 3" key="2">
    <citation type="submission" date="2019-01" db="EMBL/GenBank/DDBJ databases">
        <title>A chromosome length genome reference of the Java medaka (oryzias javanicus).</title>
        <authorList>
            <person name="Herpin A."/>
            <person name="Takehana Y."/>
            <person name="Naruse K."/>
            <person name="Ansai S."/>
            <person name="Kawaguchi M."/>
        </authorList>
    </citation>
    <scope>NUCLEOTIDE SEQUENCE [LARGE SCALE GENOMIC DNA]</scope>
    <source>
        <strain evidence="2">RS831</strain>
        <tissue evidence="2">Whole body</tissue>
    </source>
</reference>
<dbReference type="CDD" id="cd22969">
    <property type="entry name" value="DD_IQCK"/>
    <property type="match status" value="1"/>
</dbReference>
<evidence type="ECO:0000256" key="1">
    <source>
        <dbReference type="SAM" id="MobiDB-lite"/>
    </source>
</evidence>
<dbReference type="PROSITE" id="PS50096">
    <property type="entry name" value="IQ"/>
    <property type="match status" value="1"/>
</dbReference>
<dbReference type="Proteomes" id="UP000283210">
    <property type="component" value="Chromosome 8"/>
</dbReference>